<dbReference type="AlphaFoldDB" id="A0A6G0XED7"/>
<dbReference type="Pfam" id="PF01494">
    <property type="entry name" value="FAD_binding_3"/>
    <property type="match status" value="1"/>
</dbReference>
<keyword evidence="4" id="KW-1133">Transmembrane helix</keyword>
<evidence type="ECO:0000256" key="4">
    <source>
        <dbReference type="SAM" id="Phobius"/>
    </source>
</evidence>
<organism evidence="6 7">
    <name type="scientific">Aphanomyces euteiches</name>
    <dbReference type="NCBI Taxonomy" id="100861"/>
    <lineage>
        <taxon>Eukaryota</taxon>
        <taxon>Sar</taxon>
        <taxon>Stramenopiles</taxon>
        <taxon>Oomycota</taxon>
        <taxon>Saprolegniomycetes</taxon>
        <taxon>Saprolegniales</taxon>
        <taxon>Verrucalvaceae</taxon>
        <taxon>Aphanomyces</taxon>
    </lineage>
</organism>
<keyword evidence="4" id="KW-0812">Transmembrane</keyword>
<comment type="cofactor">
    <cofactor evidence="1">
        <name>FAD</name>
        <dbReference type="ChEBI" id="CHEBI:57692"/>
    </cofactor>
</comment>
<evidence type="ECO:0000256" key="2">
    <source>
        <dbReference type="ARBA" id="ARBA00022630"/>
    </source>
</evidence>
<accession>A0A6G0XED7</accession>
<dbReference type="Gene3D" id="3.50.50.60">
    <property type="entry name" value="FAD/NAD(P)-binding domain"/>
    <property type="match status" value="1"/>
</dbReference>
<keyword evidence="4" id="KW-0472">Membrane</keyword>
<evidence type="ECO:0000313" key="6">
    <source>
        <dbReference type="EMBL" id="KAF0738436.1"/>
    </source>
</evidence>
<dbReference type="PRINTS" id="PR00420">
    <property type="entry name" value="RNGMNOXGNASE"/>
</dbReference>
<keyword evidence="3" id="KW-0274">FAD</keyword>
<evidence type="ECO:0000256" key="1">
    <source>
        <dbReference type="ARBA" id="ARBA00001974"/>
    </source>
</evidence>
<evidence type="ECO:0000259" key="5">
    <source>
        <dbReference type="Pfam" id="PF01494"/>
    </source>
</evidence>
<dbReference type="VEuPathDB" id="FungiDB:AeMF1_007991"/>
<dbReference type="Gene3D" id="3.30.70.2450">
    <property type="match status" value="1"/>
</dbReference>
<dbReference type="GO" id="GO:0016709">
    <property type="term" value="F:oxidoreductase activity, acting on paired donors, with incorporation or reduction of molecular oxygen, NAD(P)H as one donor, and incorporation of one atom of oxygen"/>
    <property type="evidence" value="ECO:0007669"/>
    <property type="project" value="UniProtKB-ARBA"/>
</dbReference>
<evidence type="ECO:0000256" key="3">
    <source>
        <dbReference type="ARBA" id="ARBA00022827"/>
    </source>
</evidence>
<dbReference type="EMBL" id="VJMJ01000074">
    <property type="protein sequence ID" value="KAF0738436.1"/>
    <property type="molecule type" value="Genomic_DNA"/>
</dbReference>
<proteinExistence type="predicted"/>
<dbReference type="InterPro" id="IPR036188">
    <property type="entry name" value="FAD/NAD-bd_sf"/>
</dbReference>
<dbReference type="InterPro" id="IPR002938">
    <property type="entry name" value="FAD-bd"/>
</dbReference>
<dbReference type="PANTHER" id="PTHR43004:SF19">
    <property type="entry name" value="BINDING MONOOXYGENASE, PUTATIVE (JCVI)-RELATED"/>
    <property type="match status" value="1"/>
</dbReference>
<dbReference type="InterPro" id="IPR050641">
    <property type="entry name" value="RIFMO-like"/>
</dbReference>
<gene>
    <name evidence="6" type="ORF">Ae201684_005667</name>
</gene>
<keyword evidence="2" id="KW-0285">Flavoprotein</keyword>
<sequence length="600" mass="66424">MSSVDVLIVGAGPSGLAAACELIRNGVSSILIIDRLDAPVKQTKASVLWPRSLELLANYDGVLDAIHDHCEYVRQVKFYTETSVLTHVKLGDRFASRFQYGALLEQWYTEKVLKAYVDKHNVVTKRNAELVAFSYVSNSADTIEATILIDKGLPTERTTVVRCKYLVGCDGARSSVRRLMNCAFQGIVLPYAFIGAHFTSSTQVAVQPDEMRMSSYRAGMAFLTPMPNKSYLVAIDLSAEQDAPYCDPHHVDTHGMPIQLEFTKEQLQSLISERCVAVTIDHVIWSTHFRVNKRLAETYSDGNRIFLAGDACHCHTPLGGQGMNTGIQDAVNLGWKLALVLQGKAEPSLLTTYGTERRLVGEELIAFTTRAQNISSNRTPLVQFFRNNALRVLTSLPFVVDTIAATIGETIVAYRASPLSVENWVLPPIFPYILYRRRQNILRIFHARVVAGGRAPVLDNTPLTFHTTPGFKLIFFQGAPGHTVSPLTYDQLVAVGREVQLLTKGIVADFKVIPASEANNHDMYGVKGQCLFLVRPDGYVGLRSEPVSMDDVLRYLKHRVLLTSVPDTGSFKPTAFDWVPYVLLTLAIGGLLTTAIYLVK</sequence>
<dbReference type="Proteomes" id="UP000481153">
    <property type="component" value="Unassembled WGS sequence"/>
</dbReference>
<evidence type="ECO:0000313" key="7">
    <source>
        <dbReference type="Proteomes" id="UP000481153"/>
    </source>
</evidence>
<keyword evidence="7" id="KW-1185">Reference proteome</keyword>
<dbReference type="PANTHER" id="PTHR43004">
    <property type="entry name" value="TRK SYSTEM POTASSIUM UPTAKE PROTEIN"/>
    <property type="match status" value="1"/>
</dbReference>
<dbReference type="Gene3D" id="3.40.30.120">
    <property type="match status" value="1"/>
</dbReference>
<dbReference type="SUPFAM" id="SSF51905">
    <property type="entry name" value="FAD/NAD(P)-binding domain"/>
    <property type="match status" value="1"/>
</dbReference>
<feature type="domain" description="FAD-binding" evidence="5">
    <location>
        <begin position="4"/>
        <end position="367"/>
    </location>
</feature>
<name>A0A6G0XED7_9STRA</name>
<feature type="transmembrane region" description="Helical" evidence="4">
    <location>
        <begin position="578"/>
        <end position="599"/>
    </location>
</feature>
<protein>
    <recommendedName>
        <fullName evidence="5">FAD-binding domain-containing protein</fullName>
    </recommendedName>
</protein>
<comment type="caution">
    <text evidence="6">The sequence shown here is derived from an EMBL/GenBank/DDBJ whole genome shotgun (WGS) entry which is preliminary data.</text>
</comment>
<dbReference type="GO" id="GO:0071949">
    <property type="term" value="F:FAD binding"/>
    <property type="evidence" value="ECO:0007669"/>
    <property type="project" value="InterPro"/>
</dbReference>
<reference evidence="6 7" key="1">
    <citation type="submission" date="2019-07" db="EMBL/GenBank/DDBJ databases">
        <title>Genomics analysis of Aphanomyces spp. identifies a new class of oomycete effector associated with host adaptation.</title>
        <authorList>
            <person name="Gaulin E."/>
        </authorList>
    </citation>
    <scope>NUCLEOTIDE SEQUENCE [LARGE SCALE GENOMIC DNA]</scope>
    <source>
        <strain evidence="6 7">ATCC 201684</strain>
    </source>
</reference>